<keyword evidence="3 8" id="KW-0812">Transmembrane</keyword>
<keyword evidence="5" id="KW-0067">ATP-binding</keyword>
<evidence type="ECO:0000256" key="8">
    <source>
        <dbReference type="SAM" id="Phobius"/>
    </source>
</evidence>
<proteinExistence type="predicted"/>
<feature type="transmembrane region" description="Helical" evidence="8">
    <location>
        <begin position="400"/>
        <end position="420"/>
    </location>
</feature>
<feature type="transmembrane region" description="Helical" evidence="8">
    <location>
        <begin position="477"/>
        <end position="499"/>
    </location>
</feature>
<dbReference type="GO" id="GO:0005524">
    <property type="term" value="F:ATP binding"/>
    <property type="evidence" value="ECO:0007669"/>
    <property type="project" value="UniProtKB-KW"/>
</dbReference>
<dbReference type="GO" id="GO:0140359">
    <property type="term" value="F:ABC-type transporter activity"/>
    <property type="evidence" value="ECO:0007669"/>
    <property type="project" value="InterPro"/>
</dbReference>
<dbReference type="InterPro" id="IPR013525">
    <property type="entry name" value="ABC2_TM"/>
</dbReference>
<dbReference type="InterPro" id="IPR003593">
    <property type="entry name" value="AAA+_ATPase"/>
</dbReference>
<keyword evidence="6 8" id="KW-1133">Transmembrane helix</keyword>
<gene>
    <name evidence="10" type="ORF">QSP1433_LOCUS10116</name>
</gene>
<organism evidence="10">
    <name type="scientific">Mucochytrium quahogii</name>
    <dbReference type="NCBI Taxonomy" id="96639"/>
    <lineage>
        <taxon>Eukaryota</taxon>
        <taxon>Sar</taxon>
        <taxon>Stramenopiles</taxon>
        <taxon>Bigyra</taxon>
        <taxon>Labyrinthulomycetes</taxon>
        <taxon>Thraustochytrida</taxon>
        <taxon>Thraustochytriidae</taxon>
        <taxon>Mucochytrium</taxon>
    </lineage>
</organism>
<dbReference type="PROSITE" id="PS50893">
    <property type="entry name" value="ABC_TRANSPORTER_2"/>
    <property type="match status" value="1"/>
</dbReference>
<feature type="transmembrane region" description="Helical" evidence="8">
    <location>
        <begin position="440"/>
        <end position="465"/>
    </location>
</feature>
<evidence type="ECO:0000256" key="7">
    <source>
        <dbReference type="ARBA" id="ARBA00023136"/>
    </source>
</evidence>
<evidence type="ECO:0000256" key="6">
    <source>
        <dbReference type="ARBA" id="ARBA00022989"/>
    </source>
</evidence>
<accession>A0A7S2S464</accession>
<feature type="transmembrane region" description="Helical" evidence="8">
    <location>
        <begin position="370"/>
        <end position="388"/>
    </location>
</feature>
<keyword evidence="2" id="KW-0813">Transport</keyword>
<feature type="transmembrane region" description="Helical" evidence="8">
    <location>
        <begin position="505"/>
        <end position="527"/>
    </location>
</feature>
<evidence type="ECO:0000256" key="1">
    <source>
        <dbReference type="ARBA" id="ARBA00004141"/>
    </source>
</evidence>
<keyword evidence="4" id="KW-0547">Nucleotide-binding</keyword>
<dbReference type="GO" id="GO:0016887">
    <property type="term" value="F:ATP hydrolysis activity"/>
    <property type="evidence" value="ECO:0007669"/>
    <property type="project" value="InterPro"/>
</dbReference>
<dbReference type="InterPro" id="IPR027417">
    <property type="entry name" value="P-loop_NTPase"/>
</dbReference>
<dbReference type="Pfam" id="PF01061">
    <property type="entry name" value="ABC2_membrane"/>
    <property type="match status" value="1"/>
</dbReference>
<evidence type="ECO:0000256" key="3">
    <source>
        <dbReference type="ARBA" id="ARBA00022692"/>
    </source>
</evidence>
<dbReference type="Pfam" id="PF19055">
    <property type="entry name" value="ABC2_membrane_7"/>
    <property type="match status" value="1"/>
</dbReference>
<keyword evidence="7 8" id="KW-0472">Membrane</keyword>
<evidence type="ECO:0000313" key="10">
    <source>
        <dbReference type="EMBL" id="CAD9689076.1"/>
    </source>
</evidence>
<sequence>MAAVKDSVEVSVEDVPIRDESALVRGTKRTWIECRDVDYQIKDKVILEKVNVCFPPSRLVALMGPSGSGKTTLLNVVGARACGHVTGQVLVNGIPVTRSIMKREAKLVGQADILEPVLTVKETLMYTASLALDLPKSKREARVAQVIEMLSLESCENVFVGDETRKGISGGQKKRTSIALELLSDPSCLFLDEPTSGLDSKVAEDVVDIIQTLSRRGYTVVCTIHQPSFQVFSKFDWLVMLDKGRVAFNGQVSHVSPYLATIGYPVPEFVNPADQMMVALSEEVSFENCNSYAQVFRQTKYAAISDDDIVHQRERQEDFVELNEQGGDGAAWSIQTSKRYPTPFSNQFGVIFRRAMYVTIKDKAQLRTRLAQIVFVGILVGTIFLRIPRTQSRANDKLSVCFLILLFLGMSTIMSTALTMSSEKQVLRMEHSNGYYSSVAYFSARIAVLLLFQCTYATLFGGAIYYMLGFYSPPQNFFFFIAVLILLSLITGSMGYAAGIALPTIQAAAAMVPMLVMPLAIFAGLFIPYSSIEGGFWVFMYWLSPFMYALALMIMNEFKDTSFEACTTEQIQHPQSGLCPYGPCSNDPMNPQPCPGTLMLNRLSYDTADIPRNFGVLIAMWVGFTMLGYLFILRLLRKKA</sequence>
<dbReference type="SMART" id="SM00382">
    <property type="entry name" value="AAA"/>
    <property type="match status" value="1"/>
</dbReference>
<dbReference type="Gene3D" id="3.40.50.300">
    <property type="entry name" value="P-loop containing nucleotide triphosphate hydrolases"/>
    <property type="match status" value="1"/>
</dbReference>
<feature type="transmembrane region" description="Helical" evidence="8">
    <location>
        <begin position="534"/>
        <end position="555"/>
    </location>
</feature>
<dbReference type="Pfam" id="PF00005">
    <property type="entry name" value="ABC_tran"/>
    <property type="match status" value="1"/>
</dbReference>
<dbReference type="SUPFAM" id="SSF52540">
    <property type="entry name" value="P-loop containing nucleoside triphosphate hydrolases"/>
    <property type="match status" value="1"/>
</dbReference>
<feature type="transmembrane region" description="Helical" evidence="8">
    <location>
        <begin position="614"/>
        <end position="636"/>
    </location>
</feature>
<dbReference type="GO" id="GO:0016020">
    <property type="term" value="C:membrane"/>
    <property type="evidence" value="ECO:0007669"/>
    <property type="project" value="UniProtKB-SubCell"/>
</dbReference>
<evidence type="ECO:0000256" key="4">
    <source>
        <dbReference type="ARBA" id="ARBA00022741"/>
    </source>
</evidence>
<dbReference type="InterPro" id="IPR043926">
    <property type="entry name" value="ABCG_dom"/>
</dbReference>
<dbReference type="EMBL" id="HBHK01016125">
    <property type="protein sequence ID" value="CAD9689076.1"/>
    <property type="molecule type" value="Transcribed_RNA"/>
</dbReference>
<dbReference type="PANTHER" id="PTHR48041">
    <property type="entry name" value="ABC TRANSPORTER G FAMILY MEMBER 28"/>
    <property type="match status" value="1"/>
</dbReference>
<dbReference type="AlphaFoldDB" id="A0A7S2S464"/>
<dbReference type="InterPro" id="IPR003439">
    <property type="entry name" value="ABC_transporter-like_ATP-bd"/>
</dbReference>
<comment type="subcellular location">
    <subcellularLocation>
        <location evidence="1">Membrane</location>
        <topology evidence="1">Multi-pass membrane protein</topology>
    </subcellularLocation>
</comment>
<dbReference type="InterPro" id="IPR050352">
    <property type="entry name" value="ABCG_transporters"/>
</dbReference>
<feature type="domain" description="ABC transporter" evidence="9">
    <location>
        <begin position="32"/>
        <end position="268"/>
    </location>
</feature>
<name>A0A7S2S464_9STRA</name>
<protein>
    <recommendedName>
        <fullName evidence="9">ABC transporter domain-containing protein</fullName>
    </recommendedName>
</protein>
<dbReference type="PANTHER" id="PTHR48041:SF139">
    <property type="entry name" value="PROTEIN SCARLET"/>
    <property type="match status" value="1"/>
</dbReference>
<evidence type="ECO:0000256" key="5">
    <source>
        <dbReference type="ARBA" id="ARBA00022840"/>
    </source>
</evidence>
<evidence type="ECO:0000256" key="2">
    <source>
        <dbReference type="ARBA" id="ARBA00022448"/>
    </source>
</evidence>
<reference evidence="10" key="1">
    <citation type="submission" date="2021-01" db="EMBL/GenBank/DDBJ databases">
        <authorList>
            <person name="Corre E."/>
            <person name="Pelletier E."/>
            <person name="Niang G."/>
            <person name="Scheremetjew M."/>
            <person name="Finn R."/>
            <person name="Kale V."/>
            <person name="Holt S."/>
            <person name="Cochrane G."/>
            <person name="Meng A."/>
            <person name="Brown T."/>
            <person name="Cohen L."/>
        </authorList>
    </citation>
    <scope>NUCLEOTIDE SEQUENCE</scope>
    <source>
        <strain evidence="10">NY070348D</strain>
    </source>
</reference>
<evidence type="ECO:0000259" key="9">
    <source>
        <dbReference type="PROSITE" id="PS50893"/>
    </source>
</evidence>